<protein>
    <submittedName>
        <fullName evidence="3">Putative RNA-directed DNA polymerase</fullName>
        <ecNumber evidence="3">2.7.7.49</ecNumber>
    </submittedName>
</protein>
<dbReference type="GO" id="GO:0003964">
    <property type="term" value="F:RNA-directed DNA polymerase activity"/>
    <property type="evidence" value="ECO:0007669"/>
    <property type="project" value="UniProtKB-KW"/>
</dbReference>
<dbReference type="PANTHER" id="PTHR33116">
    <property type="entry name" value="REVERSE TRANSCRIPTASE ZINC-BINDING DOMAIN-CONTAINING PROTEIN-RELATED-RELATED"/>
    <property type="match status" value="1"/>
</dbReference>
<accession>A0A2P6QLA2</accession>
<dbReference type="Pfam" id="PF03372">
    <property type="entry name" value="Exo_endo_phos"/>
    <property type="match status" value="1"/>
</dbReference>
<comment type="caution">
    <text evidence="3">The sequence shown here is derived from an EMBL/GenBank/DDBJ whole genome shotgun (WGS) entry which is preliminary data.</text>
</comment>
<reference evidence="3 4" key="1">
    <citation type="journal article" date="2018" name="Nat. Genet.">
        <title>The Rosa genome provides new insights in the design of modern roses.</title>
        <authorList>
            <person name="Bendahmane M."/>
        </authorList>
    </citation>
    <scope>NUCLEOTIDE SEQUENCE [LARGE SCALE GENOMIC DNA]</scope>
    <source>
        <strain evidence="4">cv. Old Blush</strain>
    </source>
</reference>
<keyword evidence="1" id="KW-0472">Membrane</keyword>
<dbReference type="Pfam" id="PF00078">
    <property type="entry name" value="RVT_1"/>
    <property type="match status" value="1"/>
</dbReference>
<dbReference type="Gene3D" id="3.60.10.10">
    <property type="entry name" value="Endonuclease/exonuclease/phosphatase"/>
    <property type="match status" value="1"/>
</dbReference>
<dbReference type="InterPro" id="IPR000477">
    <property type="entry name" value="RT_dom"/>
</dbReference>
<keyword evidence="4" id="KW-1185">Reference proteome</keyword>
<dbReference type="AlphaFoldDB" id="A0A2P6QLA2"/>
<dbReference type="SUPFAM" id="SSF56672">
    <property type="entry name" value="DNA/RNA polymerases"/>
    <property type="match status" value="1"/>
</dbReference>
<dbReference type="Proteomes" id="UP000238479">
    <property type="component" value="Chromosome 5"/>
</dbReference>
<dbReference type="SUPFAM" id="SSF56219">
    <property type="entry name" value="DNase I-like"/>
    <property type="match status" value="1"/>
</dbReference>
<dbReference type="PANTHER" id="PTHR33116:SF80">
    <property type="entry name" value="REVERSE TRANSCRIPTASE ZINC-BINDING DOMAIN-CONTAINING PROTEIN"/>
    <property type="match status" value="1"/>
</dbReference>
<proteinExistence type="predicted"/>
<evidence type="ECO:0000259" key="2">
    <source>
        <dbReference type="PROSITE" id="PS50878"/>
    </source>
</evidence>
<dbReference type="PROSITE" id="PS50878">
    <property type="entry name" value="RT_POL"/>
    <property type="match status" value="1"/>
</dbReference>
<evidence type="ECO:0000313" key="4">
    <source>
        <dbReference type="Proteomes" id="UP000238479"/>
    </source>
</evidence>
<keyword evidence="3" id="KW-0695">RNA-directed DNA polymerase</keyword>
<sequence length="941" mass="105830">MKIIFWNIRGLANAPTRTALRSLISKHSPDFLCLSEPMTSLTHIPDSFWRSIGMQLVGVNDRGQLFPNIWVFHSTNISSPTMISSSSQHMFVQFSVGGIAHGLIFVYVATISVARRPLWSAIEQIKTSFSGPLLLVGDFNAILGAHEKTGGRLPTRVSCDDFQHMVDVCHLTQIDLKGSPFTWTNGQGVGSHIEMLLDRCFCSIPWLDYWPMTSCSTLVRHSSDHNPLLISFTKYIAQGPIPFRFQKLWLGHLDFLKIVQVAWQSFEVCGCPMFILQKKLKLLKPILKEWNVNVFGNVHTVVDSARAALEKNQLAISLDGFTEVCHVEELLAQDALSNALLVQEKFWAEKARVRWVRECDRNIGYFHTLAKIGRARSSITSLRIGNDLVDDVNILRDHVVQHFTSAFSDDGNIADTGLVENIIPSMVSDSENGSLLAIPSTEDVKNVACWDVVGLDVVRAVRSFFQSGYILPNLNSSFVALIPKVQEADVITQFWPIAMANVSFKIITRILADRLAPIASRIILPNQFAFLKGRQTSDCIFLTSECVNLLDNKCRGGNVAIKFDVAKAFDTLNWDFLRRVLNAFGFHATFVEWISSILASARLSILFNGSSVGFFSCSRGVRQGDPLSPLLFCLAEEVLSRGILRLVDMGHVQAITSPRAVKVPSHVLFVDDIMVFCKGDKRSLLNLMAFFEEYGLNSGQLVNKTKSHIYLGKSALHRRTLIYSWLGVSVGKLPFMYLGVPIFVGRPKRIYFQVLADRIRNVMSNWRGHSLSMAGRVTLVNSVVVSMLSHSFTIYAWPRTVLQQVRNWMRNFIWTGNVSSRAYYPVSWKKCCAPLKEGGLGVRNIMALNKAFLLKKFWDFLTKSTPAAAFFSARFLQHSGQPCSYYKKSSIWLGMRPLFMDIFYNSKWLVGNGRSIDFWHGNWLNGSVVDRLGIVHQLGKL</sequence>
<keyword evidence="1" id="KW-1133">Transmembrane helix</keyword>
<evidence type="ECO:0000313" key="3">
    <source>
        <dbReference type="EMBL" id="PRQ34951.1"/>
    </source>
</evidence>
<keyword evidence="3" id="KW-0548">Nucleotidyltransferase</keyword>
<dbReference type="EC" id="2.7.7.49" evidence="3"/>
<dbReference type="InterPro" id="IPR036691">
    <property type="entry name" value="Endo/exonu/phosph_ase_sf"/>
</dbReference>
<dbReference type="EMBL" id="PDCK01000043">
    <property type="protein sequence ID" value="PRQ34951.1"/>
    <property type="molecule type" value="Genomic_DNA"/>
</dbReference>
<name>A0A2P6QLA2_ROSCH</name>
<evidence type="ECO:0000256" key="1">
    <source>
        <dbReference type="SAM" id="Phobius"/>
    </source>
</evidence>
<dbReference type="InterPro" id="IPR043502">
    <property type="entry name" value="DNA/RNA_pol_sf"/>
</dbReference>
<dbReference type="InterPro" id="IPR005135">
    <property type="entry name" value="Endo/exonuclease/phosphatase"/>
</dbReference>
<dbReference type="CDD" id="cd01650">
    <property type="entry name" value="RT_nLTR_like"/>
    <property type="match status" value="1"/>
</dbReference>
<feature type="transmembrane region" description="Helical" evidence="1">
    <location>
        <begin position="91"/>
        <end position="114"/>
    </location>
</feature>
<dbReference type="OMA" id="ERADCIN"/>
<keyword evidence="1" id="KW-0812">Transmembrane</keyword>
<organism evidence="3 4">
    <name type="scientific">Rosa chinensis</name>
    <name type="common">China rose</name>
    <dbReference type="NCBI Taxonomy" id="74649"/>
    <lineage>
        <taxon>Eukaryota</taxon>
        <taxon>Viridiplantae</taxon>
        <taxon>Streptophyta</taxon>
        <taxon>Embryophyta</taxon>
        <taxon>Tracheophyta</taxon>
        <taxon>Spermatophyta</taxon>
        <taxon>Magnoliopsida</taxon>
        <taxon>eudicotyledons</taxon>
        <taxon>Gunneridae</taxon>
        <taxon>Pentapetalae</taxon>
        <taxon>rosids</taxon>
        <taxon>fabids</taxon>
        <taxon>Rosales</taxon>
        <taxon>Rosaceae</taxon>
        <taxon>Rosoideae</taxon>
        <taxon>Rosoideae incertae sedis</taxon>
        <taxon>Rosa</taxon>
    </lineage>
</organism>
<gene>
    <name evidence="3" type="ORF">RchiOBHm_Chr5g0074731</name>
</gene>
<dbReference type="STRING" id="74649.A0A2P6QLA2"/>
<feature type="domain" description="Reverse transcriptase" evidence="2">
    <location>
        <begin position="463"/>
        <end position="730"/>
    </location>
</feature>
<dbReference type="Gramene" id="PRQ34951">
    <property type="protein sequence ID" value="PRQ34951"/>
    <property type="gene ID" value="RchiOBHm_Chr5g0074731"/>
</dbReference>
<keyword evidence="3" id="KW-0808">Transferase</keyword>